<sequence length="168" mass="19014">MSQTVVLEQNAVETQSITLKFDGCSSDANPSPIVNPENQSITIKFDDQASNHHTIPVSIPNVDSETEAAVNEFLRKHGSSDEESVRTDAMNDLWSFIERQEIGTVVVLVKFASDVKNFELLEIFCQRVADVIAKKTVEEVREIFNIANDFTPEEEQAIRDEHRWAFED</sequence>
<organism evidence="1 2">
    <name type="scientific">Smallanthus sonchifolius</name>
    <dbReference type="NCBI Taxonomy" id="185202"/>
    <lineage>
        <taxon>Eukaryota</taxon>
        <taxon>Viridiplantae</taxon>
        <taxon>Streptophyta</taxon>
        <taxon>Embryophyta</taxon>
        <taxon>Tracheophyta</taxon>
        <taxon>Spermatophyta</taxon>
        <taxon>Magnoliopsida</taxon>
        <taxon>eudicotyledons</taxon>
        <taxon>Gunneridae</taxon>
        <taxon>Pentapetalae</taxon>
        <taxon>asterids</taxon>
        <taxon>campanulids</taxon>
        <taxon>Asterales</taxon>
        <taxon>Asteraceae</taxon>
        <taxon>Asteroideae</taxon>
        <taxon>Heliantheae alliance</taxon>
        <taxon>Millerieae</taxon>
        <taxon>Smallanthus</taxon>
    </lineage>
</organism>
<protein>
    <submittedName>
        <fullName evidence="1">Uncharacterized protein</fullName>
    </submittedName>
</protein>
<gene>
    <name evidence="1" type="ORF">L1987_63640</name>
</gene>
<evidence type="ECO:0000313" key="1">
    <source>
        <dbReference type="EMBL" id="KAI3732435.1"/>
    </source>
</evidence>
<dbReference type="Proteomes" id="UP001056120">
    <property type="component" value="Linkage Group LG21"/>
</dbReference>
<reference evidence="2" key="1">
    <citation type="journal article" date="2022" name="Mol. Ecol. Resour.">
        <title>The genomes of chicory, endive, great burdock and yacon provide insights into Asteraceae palaeo-polyploidization history and plant inulin production.</title>
        <authorList>
            <person name="Fan W."/>
            <person name="Wang S."/>
            <person name="Wang H."/>
            <person name="Wang A."/>
            <person name="Jiang F."/>
            <person name="Liu H."/>
            <person name="Zhao H."/>
            <person name="Xu D."/>
            <person name="Zhang Y."/>
        </authorList>
    </citation>
    <scope>NUCLEOTIDE SEQUENCE [LARGE SCALE GENOMIC DNA]</scope>
    <source>
        <strain evidence="2">cv. Yunnan</strain>
    </source>
</reference>
<evidence type="ECO:0000313" key="2">
    <source>
        <dbReference type="Proteomes" id="UP001056120"/>
    </source>
</evidence>
<name>A0ACB9CDW8_9ASTR</name>
<accession>A0ACB9CDW8</accession>
<proteinExistence type="predicted"/>
<reference evidence="1 2" key="2">
    <citation type="journal article" date="2022" name="Mol. Ecol. Resour.">
        <title>The genomes of chicory, endive, great burdock and yacon provide insights into Asteraceae paleo-polyploidization history and plant inulin production.</title>
        <authorList>
            <person name="Fan W."/>
            <person name="Wang S."/>
            <person name="Wang H."/>
            <person name="Wang A."/>
            <person name="Jiang F."/>
            <person name="Liu H."/>
            <person name="Zhao H."/>
            <person name="Xu D."/>
            <person name="Zhang Y."/>
        </authorList>
    </citation>
    <scope>NUCLEOTIDE SEQUENCE [LARGE SCALE GENOMIC DNA]</scope>
    <source>
        <strain evidence="2">cv. Yunnan</strain>
        <tissue evidence="1">Leaves</tissue>
    </source>
</reference>
<dbReference type="EMBL" id="CM042038">
    <property type="protein sequence ID" value="KAI3732435.1"/>
    <property type="molecule type" value="Genomic_DNA"/>
</dbReference>
<comment type="caution">
    <text evidence="1">The sequence shown here is derived from an EMBL/GenBank/DDBJ whole genome shotgun (WGS) entry which is preliminary data.</text>
</comment>
<keyword evidence="2" id="KW-1185">Reference proteome</keyword>